<feature type="compositionally biased region" description="Low complexity" evidence="7">
    <location>
        <begin position="704"/>
        <end position="726"/>
    </location>
</feature>
<feature type="region of interest" description="Disordered" evidence="7">
    <location>
        <begin position="262"/>
        <end position="380"/>
    </location>
</feature>
<keyword evidence="11" id="KW-1185">Reference proteome</keyword>
<evidence type="ECO:0000256" key="7">
    <source>
        <dbReference type="SAM" id="MobiDB-lite"/>
    </source>
</evidence>
<dbReference type="GO" id="GO:0004843">
    <property type="term" value="F:cysteine-type deubiquitinase activity"/>
    <property type="evidence" value="ECO:0007669"/>
    <property type="project" value="UniProtKB-EC"/>
</dbReference>
<feature type="compositionally biased region" description="Low complexity" evidence="7">
    <location>
        <begin position="244"/>
        <end position="256"/>
    </location>
</feature>
<evidence type="ECO:0000256" key="6">
    <source>
        <dbReference type="ARBA" id="ARBA00022801"/>
    </source>
</evidence>
<dbReference type="PANTHER" id="PTHR12419">
    <property type="entry name" value="OTU DOMAIN CONTAINING PROTEIN"/>
    <property type="match status" value="1"/>
</dbReference>
<evidence type="ECO:0000256" key="4">
    <source>
        <dbReference type="ARBA" id="ARBA00022670"/>
    </source>
</evidence>
<sequence length="823" mass="88444">MRVFLPAALQNQQQQQQQQHQVYSPSTSSVETALVCNKSNNKKKAHHQEGKFDEEGDDFSLSHSHEQDCTLDIADTTDIATKSTAIGNESEAKRPVALLAPPPSNNNKFSNNDNDDSLILDDRKIAAKKEGEDNCYLVQPKLKKARVQHNNLEQRFIPSLKSCQEGDDDWKQRNQFAAAVAASSTTKAVNNNNIITMGGGGKLISGPPPSNAPSSLRQASNNSNVVGVAAAASIGGRGGIERNQQPQQQQMMMVGPSVAAAAASSYHQQRRRGEERVASATTTAASAASMPLSLSAASRGPNVASAASFPQPHDDDNEVGDEWNDNNNSSSGKQHASSASSGSTIFINPPNNNNNNSSRRGGYKTSSSPRSSTSSAAAAASALATNTAPLLNRPIPGSIDDPATMSKSDILFLPSSSTTSDGGGEGSIVYEDPIINQFVQVLRTHKPPLEMVEMEGDGNCLFRAISLQVYGDQGMHAEVRKNCLDFMQKDTSHFQDFVADEPFHQYIARKRLIGVHGNHTEIQAMSELYNRSIEVFVPPKGITPINIFHEEYYKNNDADPPIRLCYMDGNHYNAIIDPLVPTAGLGLGLPGLQPGLADKLQMEQAKHASNESALDEKMQLALKESNRAQKEREEREMKEVLTKSALSMDDAYQKKALYLSEIEAADFDLEQAVLASSMESYRNAEQERKPSSRRLDSRRNRFNSSPRGQRSSSSSPIHRSNSPIAAASSASSTSQFAAVAAAAAASSTVASYSRSSPPNVASAASIGGGAGGGIASSSSDEYPASVQELVMNGFELQKVLRAYDLIGDNFDDLLSFLLSQTSS</sequence>
<dbReference type="AlphaFoldDB" id="A0AAD8XRS5"/>
<dbReference type="Pfam" id="PF02338">
    <property type="entry name" value="OTU"/>
    <property type="match status" value="1"/>
</dbReference>
<gene>
    <name evidence="10" type="ORF">QTG54_016810</name>
</gene>
<keyword evidence="6" id="KW-0378">Hydrolase</keyword>
<comment type="similarity">
    <text evidence="2">Belongs to the peptidase C85 family.</text>
</comment>
<feature type="domain" description="OTU" evidence="9">
    <location>
        <begin position="449"/>
        <end position="578"/>
    </location>
</feature>
<evidence type="ECO:0000256" key="5">
    <source>
        <dbReference type="ARBA" id="ARBA00022786"/>
    </source>
</evidence>
<dbReference type="GO" id="GO:0016579">
    <property type="term" value="P:protein deubiquitination"/>
    <property type="evidence" value="ECO:0007669"/>
    <property type="project" value="TreeGrafter"/>
</dbReference>
<evidence type="ECO:0000259" key="9">
    <source>
        <dbReference type="PROSITE" id="PS50802"/>
    </source>
</evidence>
<proteinExistence type="inferred from homology"/>
<comment type="catalytic activity">
    <reaction evidence="1">
        <text>Thiol-dependent hydrolysis of ester, thioester, amide, peptide and isopeptide bonds formed by the C-terminal Gly of ubiquitin (a 76-residue protein attached to proteins as an intracellular targeting signal).</text>
        <dbReference type="EC" id="3.4.19.12"/>
    </reaction>
</comment>
<dbReference type="GO" id="GO:0006508">
    <property type="term" value="P:proteolysis"/>
    <property type="evidence" value="ECO:0007669"/>
    <property type="project" value="UniProtKB-KW"/>
</dbReference>
<dbReference type="PANTHER" id="PTHR12419:SF4">
    <property type="entry name" value="OTU DOMAIN-CONTAINING PROTEIN 5"/>
    <property type="match status" value="1"/>
</dbReference>
<feature type="domain" description="UBA" evidence="8">
    <location>
        <begin position="778"/>
        <end position="820"/>
    </location>
</feature>
<feature type="region of interest" description="Disordered" evidence="7">
    <location>
        <begin position="85"/>
        <end position="115"/>
    </location>
</feature>
<feature type="compositionally biased region" description="Low complexity" evidence="7">
    <location>
        <begin position="278"/>
        <end position="298"/>
    </location>
</feature>
<evidence type="ECO:0000313" key="10">
    <source>
        <dbReference type="EMBL" id="KAK1732527.1"/>
    </source>
</evidence>
<feature type="region of interest" description="Disordered" evidence="7">
    <location>
        <begin position="237"/>
        <end position="256"/>
    </location>
</feature>
<feature type="region of interest" description="Disordered" evidence="7">
    <location>
        <begin position="679"/>
        <end position="726"/>
    </location>
</feature>
<evidence type="ECO:0000313" key="11">
    <source>
        <dbReference type="Proteomes" id="UP001224775"/>
    </source>
</evidence>
<dbReference type="SUPFAM" id="SSF54001">
    <property type="entry name" value="Cysteine proteinases"/>
    <property type="match status" value="1"/>
</dbReference>
<evidence type="ECO:0000256" key="2">
    <source>
        <dbReference type="ARBA" id="ARBA00010407"/>
    </source>
</evidence>
<protein>
    <recommendedName>
        <fullName evidence="3">ubiquitinyl hydrolase 1</fullName>
        <ecNumber evidence="3">3.4.19.12</ecNumber>
    </recommendedName>
</protein>
<evidence type="ECO:0000256" key="3">
    <source>
        <dbReference type="ARBA" id="ARBA00012759"/>
    </source>
</evidence>
<dbReference type="InterPro" id="IPR003323">
    <property type="entry name" value="OTU_dom"/>
</dbReference>
<name>A0AAD8XRS5_9STRA</name>
<evidence type="ECO:0000256" key="1">
    <source>
        <dbReference type="ARBA" id="ARBA00000707"/>
    </source>
</evidence>
<dbReference type="Proteomes" id="UP001224775">
    <property type="component" value="Unassembled WGS sequence"/>
</dbReference>
<dbReference type="EC" id="3.4.19.12" evidence="3"/>
<feature type="region of interest" description="Disordered" evidence="7">
    <location>
        <begin position="200"/>
        <end position="219"/>
    </location>
</feature>
<accession>A0AAD8XRS5</accession>
<evidence type="ECO:0000259" key="8">
    <source>
        <dbReference type="PROSITE" id="PS50030"/>
    </source>
</evidence>
<dbReference type="PROSITE" id="PS50030">
    <property type="entry name" value="UBA"/>
    <property type="match status" value="1"/>
</dbReference>
<organism evidence="10 11">
    <name type="scientific">Skeletonema marinoi</name>
    <dbReference type="NCBI Taxonomy" id="267567"/>
    <lineage>
        <taxon>Eukaryota</taxon>
        <taxon>Sar</taxon>
        <taxon>Stramenopiles</taxon>
        <taxon>Ochrophyta</taxon>
        <taxon>Bacillariophyta</taxon>
        <taxon>Coscinodiscophyceae</taxon>
        <taxon>Thalassiosirophycidae</taxon>
        <taxon>Thalassiosirales</taxon>
        <taxon>Skeletonemataceae</taxon>
        <taxon>Skeletonema</taxon>
        <taxon>Skeletonema marinoi-dohrnii complex</taxon>
    </lineage>
</organism>
<dbReference type="InterPro" id="IPR050704">
    <property type="entry name" value="Peptidase_C85-like"/>
</dbReference>
<dbReference type="InterPro" id="IPR015940">
    <property type="entry name" value="UBA"/>
</dbReference>
<dbReference type="Gene3D" id="3.90.70.80">
    <property type="match status" value="1"/>
</dbReference>
<feature type="compositionally biased region" description="Basic and acidic residues" evidence="7">
    <location>
        <begin position="682"/>
        <end position="699"/>
    </location>
</feature>
<dbReference type="GO" id="GO:0061578">
    <property type="term" value="F:K63-linked deubiquitinase activity"/>
    <property type="evidence" value="ECO:0007669"/>
    <property type="project" value="TreeGrafter"/>
</dbReference>
<feature type="compositionally biased region" description="Low complexity" evidence="7">
    <location>
        <begin position="329"/>
        <end position="356"/>
    </location>
</feature>
<reference evidence="10" key="1">
    <citation type="submission" date="2023-06" db="EMBL/GenBank/DDBJ databases">
        <title>Survivors Of The Sea: Transcriptome response of Skeletonema marinoi to long-term dormancy.</title>
        <authorList>
            <person name="Pinder M.I.M."/>
            <person name="Kourtchenko O."/>
            <person name="Robertson E.K."/>
            <person name="Larsson T."/>
            <person name="Maumus F."/>
            <person name="Osuna-Cruz C.M."/>
            <person name="Vancaester E."/>
            <person name="Stenow R."/>
            <person name="Vandepoele K."/>
            <person name="Ploug H."/>
            <person name="Bruchert V."/>
            <person name="Godhe A."/>
            <person name="Topel M."/>
        </authorList>
    </citation>
    <scope>NUCLEOTIDE SEQUENCE</scope>
    <source>
        <strain evidence="10">R05AC</strain>
    </source>
</reference>
<dbReference type="PROSITE" id="PS50802">
    <property type="entry name" value="OTU"/>
    <property type="match status" value="1"/>
</dbReference>
<feature type="region of interest" description="Disordered" evidence="7">
    <location>
        <begin position="40"/>
        <end position="61"/>
    </location>
</feature>
<dbReference type="InterPro" id="IPR038765">
    <property type="entry name" value="Papain-like_cys_pep_sf"/>
</dbReference>
<keyword evidence="4" id="KW-0645">Protease</keyword>
<keyword evidence="5" id="KW-0833">Ubl conjugation pathway</keyword>
<feature type="compositionally biased region" description="Acidic residues" evidence="7">
    <location>
        <begin position="315"/>
        <end position="324"/>
    </location>
</feature>
<dbReference type="EMBL" id="JATAAI010000065">
    <property type="protein sequence ID" value="KAK1732527.1"/>
    <property type="molecule type" value="Genomic_DNA"/>
</dbReference>
<feature type="compositionally biased region" description="Low complexity" evidence="7">
    <location>
        <begin position="365"/>
        <end position="380"/>
    </location>
</feature>
<comment type="caution">
    <text evidence="10">The sequence shown here is derived from an EMBL/GenBank/DDBJ whole genome shotgun (WGS) entry which is preliminary data.</text>
</comment>